<dbReference type="EMBL" id="WJXA01000013">
    <property type="protein sequence ID" value="KAF7120702.1"/>
    <property type="molecule type" value="Genomic_DNA"/>
</dbReference>
<feature type="transmembrane region" description="Helical" evidence="2">
    <location>
        <begin position="311"/>
        <end position="331"/>
    </location>
</feature>
<feature type="compositionally biased region" description="Basic and acidic residues" evidence="1">
    <location>
        <begin position="192"/>
        <end position="202"/>
    </location>
</feature>
<reference evidence="4" key="1">
    <citation type="submission" date="2019-11" db="EMBL/GenBank/DDBJ databases">
        <authorList>
            <person name="Liu Y."/>
            <person name="Hou J."/>
            <person name="Li T.-Q."/>
            <person name="Guan C.-H."/>
            <person name="Wu X."/>
            <person name="Wu H.-Z."/>
            <person name="Ling F."/>
            <person name="Zhang R."/>
            <person name="Shi X.-G."/>
            <person name="Ren J.-P."/>
            <person name="Chen E.-F."/>
            <person name="Sun J.-M."/>
        </authorList>
    </citation>
    <scope>NUCLEOTIDE SEQUENCE</scope>
    <source>
        <strain evidence="4">Adult_tree_wgs_1</strain>
        <tissue evidence="4">Leaves</tissue>
    </source>
</reference>
<dbReference type="Proteomes" id="UP000626092">
    <property type="component" value="Unassembled WGS sequence"/>
</dbReference>
<proteinExistence type="predicted"/>
<gene>
    <name evidence="4" type="ORF">RHSIM_Rhsim13G0054600</name>
</gene>
<sequence length="379" mass="41712">MSQHYKMTEEPAGIQPDADMNDSDPDNKLAESMFGREICGSEGEMLALYDERELISHETDGNGEPYIGMEFESEEAAMAFYDAYAKRVGFIIRVGNCHRSSQDGSLISRRFLCNKEGFRVNNRKLKRLEVRKPRELTREGCKAMIMVRKEKSGKWVVTKLETVHSHPLGIPAGKGRRGTVQARPQANIRSDTYQKENYDRRSTSTNRSAAPPSTTSVHVTALDGIVNVNSLFTIAVFVGLSLSSPGQRSLENRSSCDPGVDAAKHLLLFEVVSFSFFLFSSLVAQGLKLAINLKNSTVDDDVRALINKNVLRFGMLASAVGSVMGCLFLLLSMVNMIEIRLGTMSCGSRPAVHAVAALVVLVSSALLVYITIAVYAFLQ</sequence>
<keyword evidence="2" id="KW-1133">Transmembrane helix</keyword>
<name>A0A834L792_RHOSS</name>
<evidence type="ECO:0000259" key="3">
    <source>
        <dbReference type="Pfam" id="PF03101"/>
    </source>
</evidence>
<protein>
    <recommendedName>
        <fullName evidence="3">FAR1 domain-containing protein</fullName>
    </recommendedName>
</protein>
<dbReference type="OrthoDB" id="1886686at2759"/>
<dbReference type="Pfam" id="PF03101">
    <property type="entry name" value="FAR1"/>
    <property type="match status" value="1"/>
</dbReference>
<feature type="region of interest" description="Disordered" evidence="1">
    <location>
        <begin position="167"/>
        <end position="214"/>
    </location>
</feature>
<keyword evidence="2" id="KW-0472">Membrane</keyword>
<feature type="compositionally biased region" description="Polar residues" evidence="1">
    <location>
        <begin position="203"/>
        <end position="214"/>
    </location>
</feature>
<accession>A0A834L792</accession>
<dbReference type="PANTHER" id="PTHR33430:SF6">
    <property type="entry name" value="MATERNAL EFFECT EMBRYO ARREST PROTEIN"/>
    <property type="match status" value="1"/>
</dbReference>
<comment type="caution">
    <text evidence="4">The sequence shown here is derived from an EMBL/GenBank/DDBJ whole genome shotgun (WGS) entry which is preliminary data.</text>
</comment>
<evidence type="ECO:0000256" key="1">
    <source>
        <dbReference type="SAM" id="MobiDB-lite"/>
    </source>
</evidence>
<feature type="compositionally biased region" description="Polar residues" evidence="1">
    <location>
        <begin position="182"/>
        <end position="191"/>
    </location>
</feature>
<feature type="transmembrane region" description="Helical" evidence="2">
    <location>
        <begin position="266"/>
        <end position="291"/>
    </location>
</feature>
<organism evidence="4 5">
    <name type="scientific">Rhododendron simsii</name>
    <name type="common">Sims's rhododendron</name>
    <dbReference type="NCBI Taxonomy" id="118357"/>
    <lineage>
        <taxon>Eukaryota</taxon>
        <taxon>Viridiplantae</taxon>
        <taxon>Streptophyta</taxon>
        <taxon>Embryophyta</taxon>
        <taxon>Tracheophyta</taxon>
        <taxon>Spermatophyta</taxon>
        <taxon>Magnoliopsida</taxon>
        <taxon>eudicotyledons</taxon>
        <taxon>Gunneridae</taxon>
        <taxon>Pentapetalae</taxon>
        <taxon>asterids</taxon>
        <taxon>Ericales</taxon>
        <taxon>Ericaceae</taxon>
        <taxon>Ericoideae</taxon>
        <taxon>Rhodoreae</taxon>
        <taxon>Rhododendron</taxon>
    </lineage>
</organism>
<feature type="region of interest" description="Disordered" evidence="1">
    <location>
        <begin position="1"/>
        <end position="29"/>
    </location>
</feature>
<evidence type="ECO:0000313" key="5">
    <source>
        <dbReference type="Proteomes" id="UP000626092"/>
    </source>
</evidence>
<dbReference type="PANTHER" id="PTHR33430">
    <property type="entry name" value="MATERNAL EFFECT EMBRYO ARREST PROTEIN"/>
    <property type="match status" value="1"/>
</dbReference>
<evidence type="ECO:0000313" key="4">
    <source>
        <dbReference type="EMBL" id="KAF7120702.1"/>
    </source>
</evidence>
<feature type="transmembrane region" description="Helical" evidence="2">
    <location>
        <begin position="352"/>
        <end position="378"/>
    </location>
</feature>
<dbReference type="InterPro" id="IPR004330">
    <property type="entry name" value="FAR1_DNA_bnd_dom"/>
</dbReference>
<keyword evidence="5" id="KW-1185">Reference proteome</keyword>
<evidence type="ECO:0000256" key="2">
    <source>
        <dbReference type="SAM" id="Phobius"/>
    </source>
</evidence>
<feature type="domain" description="FAR1" evidence="3">
    <location>
        <begin position="80"/>
        <end position="168"/>
    </location>
</feature>
<dbReference type="AlphaFoldDB" id="A0A834L792"/>
<keyword evidence="2" id="KW-0812">Transmembrane</keyword>